<dbReference type="SMART" id="SM00834">
    <property type="entry name" value="CxxC_CXXC_SSSS"/>
    <property type="match status" value="1"/>
</dbReference>
<accession>A0AAU0UNT5</accession>
<gene>
    <name evidence="3" type="ORF">MFMK1_001796</name>
</gene>
<dbReference type="EMBL" id="CP121694">
    <property type="protein sequence ID" value="WRO21975.1"/>
    <property type="molecule type" value="Genomic_DNA"/>
</dbReference>
<dbReference type="KEGG" id="dbc:MFMK1_001796"/>
<feature type="domain" description="Putative regulatory protein FmdB zinc ribbon" evidence="2">
    <location>
        <begin position="1"/>
        <end position="41"/>
    </location>
</feature>
<dbReference type="NCBIfam" id="TIGR02605">
    <property type="entry name" value="CxxC_CxxC_SSSS"/>
    <property type="match status" value="1"/>
</dbReference>
<name>A0AAU0UNT5_9FIRM</name>
<organism evidence="3 4">
    <name type="scientific">Metallumcola ferriviriculae</name>
    <dbReference type="NCBI Taxonomy" id="3039180"/>
    <lineage>
        <taxon>Bacteria</taxon>
        <taxon>Bacillati</taxon>
        <taxon>Bacillota</taxon>
        <taxon>Clostridia</taxon>
        <taxon>Neomoorellales</taxon>
        <taxon>Desulfitibacteraceae</taxon>
        <taxon>Metallumcola</taxon>
    </lineage>
</organism>
<evidence type="ECO:0000256" key="1">
    <source>
        <dbReference type="SAM" id="MobiDB-lite"/>
    </source>
</evidence>
<evidence type="ECO:0000313" key="4">
    <source>
        <dbReference type="Proteomes" id="UP001329915"/>
    </source>
</evidence>
<evidence type="ECO:0000313" key="3">
    <source>
        <dbReference type="EMBL" id="WRO21975.1"/>
    </source>
</evidence>
<dbReference type="AlphaFoldDB" id="A0AAU0UNT5"/>
<protein>
    <submittedName>
        <fullName evidence="3">Zinc ribbon domain-containing protein</fullName>
    </submittedName>
</protein>
<proteinExistence type="predicted"/>
<keyword evidence="4" id="KW-1185">Reference proteome</keyword>
<dbReference type="InterPro" id="IPR013429">
    <property type="entry name" value="Regulatory_FmdB_Zinc_ribbon"/>
</dbReference>
<dbReference type="RefSeq" id="WP_366924796.1">
    <property type="nucleotide sequence ID" value="NZ_CP121694.1"/>
</dbReference>
<evidence type="ECO:0000259" key="2">
    <source>
        <dbReference type="SMART" id="SM00834"/>
    </source>
</evidence>
<feature type="region of interest" description="Disordered" evidence="1">
    <location>
        <begin position="47"/>
        <end position="66"/>
    </location>
</feature>
<sequence length="66" mass="6998">MPNYDFKCKECGELFSKRVPMNDRGKVICPKCSGKTEQRLTGFGLVKGGSSSSSAGSCGPSGSRFT</sequence>
<reference evidence="3 4" key="1">
    <citation type="submission" date="2023-04" db="EMBL/GenBank/DDBJ databases">
        <authorList>
            <person name="Hsu D."/>
        </authorList>
    </citation>
    <scope>NUCLEOTIDE SEQUENCE [LARGE SCALE GENOMIC DNA]</scope>
    <source>
        <strain evidence="3 4">MK1</strain>
    </source>
</reference>
<dbReference type="Proteomes" id="UP001329915">
    <property type="component" value="Chromosome"/>
</dbReference>
<dbReference type="Pfam" id="PF09723">
    <property type="entry name" value="Zn_ribbon_8"/>
    <property type="match status" value="1"/>
</dbReference>